<name>A0A450S6E5_9GAMM</name>
<dbReference type="InterPro" id="IPR000157">
    <property type="entry name" value="TIR_dom"/>
</dbReference>
<evidence type="ECO:0000313" key="2">
    <source>
        <dbReference type="EMBL" id="VFJ47457.1"/>
    </source>
</evidence>
<evidence type="ECO:0000259" key="1">
    <source>
        <dbReference type="PROSITE" id="PS51534"/>
    </source>
</evidence>
<dbReference type="InterPro" id="IPR013568">
    <property type="entry name" value="SEFIR_dom"/>
</dbReference>
<dbReference type="Pfam" id="PF13676">
    <property type="entry name" value="TIR_2"/>
    <property type="match status" value="1"/>
</dbReference>
<feature type="domain" description="SEFIR" evidence="1">
    <location>
        <begin position="1"/>
        <end position="118"/>
    </location>
</feature>
<reference evidence="2" key="1">
    <citation type="submission" date="2019-02" db="EMBL/GenBank/DDBJ databases">
        <authorList>
            <person name="Gruber-Vodicka R. H."/>
            <person name="Seah K. B. B."/>
        </authorList>
    </citation>
    <scope>NUCLEOTIDE SEQUENCE</scope>
    <source>
        <strain evidence="2">BECK_DK47</strain>
    </source>
</reference>
<dbReference type="GO" id="GO:0007165">
    <property type="term" value="P:signal transduction"/>
    <property type="evidence" value="ECO:0007669"/>
    <property type="project" value="InterPro"/>
</dbReference>
<proteinExistence type="predicted"/>
<dbReference type="AlphaFoldDB" id="A0A450S6E5"/>
<protein>
    <submittedName>
        <fullName evidence="2">SEFIR domain-containing protein</fullName>
    </submittedName>
</protein>
<gene>
    <name evidence="2" type="ORF">BECKDK2373B_GA0170837_10172</name>
</gene>
<accession>A0A450S6E5</accession>
<sequence>MKLATELRESGVDAVLDKWDLKEGHDAVAFMEKMVTDPEIKKVLMICDQTYAEKANGRAGGVGTETQIISAEVYAEQAQEKFVAIVREKDEEGKPCVPTYYKSRIHIDFSEEDQYAESFEQLLRWIFDKPLHKKPEIGSSPAFLSEEASVSLGTTPIFRRCIDALKNHRPRAFGAFDEYCETFTVNLERFRLLDADMEGELDDAVIENIGEFLPARNEAIQLFVAIARYSEDEGFIERLHRFFEGLIPFMYGSIENPQTDTRSRENYQFIVHELFLYALAVLLKNERFRQANHLLQQRYHWPENATRGREVMVDFAVFRNYMKSLERREQRLKLSRISLRADLLHDRCVGTGLDFRHLMQADFVAFLRADIEAKDNFSRWWPETLVYIERYDSSFEIFARSESKAYFDKVKVLLGIETPKEIEPLLESYRNGSRKLPQWEYGFSFDPVVLLGYKQLATRP</sequence>
<dbReference type="PROSITE" id="PS51534">
    <property type="entry name" value="SEFIR"/>
    <property type="match status" value="1"/>
</dbReference>
<organism evidence="2">
    <name type="scientific">Candidatus Kentrum sp. DK</name>
    <dbReference type="NCBI Taxonomy" id="2126562"/>
    <lineage>
        <taxon>Bacteria</taxon>
        <taxon>Pseudomonadati</taxon>
        <taxon>Pseudomonadota</taxon>
        <taxon>Gammaproteobacteria</taxon>
        <taxon>Candidatus Kentrum</taxon>
    </lineage>
</organism>
<dbReference type="EMBL" id="CAADEX010000017">
    <property type="protein sequence ID" value="VFJ47457.1"/>
    <property type="molecule type" value="Genomic_DNA"/>
</dbReference>